<dbReference type="InterPro" id="IPR007690">
    <property type="entry name" value="T2SS_GspM"/>
</dbReference>
<keyword evidence="2" id="KW-0472">Membrane</keyword>
<keyword evidence="1" id="KW-0175">Coiled coil</keyword>
<reference evidence="3 4" key="1">
    <citation type="submission" date="2016-10" db="EMBL/GenBank/DDBJ databases">
        <authorList>
            <person name="de Groot N.N."/>
        </authorList>
    </citation>
    <scope>NUCLEOTIDE SEQUENCE [LARGE SCALE GENOMIC DNA]</scope>
    <source>
        <strain evidence="3 4">DSM 19706</strain>
    </source>
</reference>
<gene>
    <name evidence="3" type="ORF">SAMN05660429_02309</name>
</gene>
<dbReference type="Pfam" id="PF04612">
    <property type="entry name" value="T2SSM"/>
    <property type="match status" value="1"/>
</dbReference>
<sequence length="227" mass="26333">MKEQWLTYNNKFLELSPREQILILCSGLFVVFFLVFNTMISPSMDAIDEHESQISSLTTKKSQTVKSIAVLSEGIKKDPNEAIRTQIEQYKSQLTDVDKDLLSLTNELIGPVQMRQALVNMLKQTNGVKLTKFEQLPTQVLVSPSKEKVTEDGEEVTVKSDLYLYKHSIRITLSGRYFEIRNYIKSLEKMEWKFFWQAFDYKVTEYPTGELIIEMYSLSTKKEFIGV</sequence>
<dbReference type="EMBL" id="FOHK01000010">
    <property type="protein sequence ID" value="SET64322.1"/>
    <property type="molecule type" value="Genomic_DNA"/>
</dbReference>
<dbReference type="AlphaFoldDB" id="A0A1I0G190"/>
<name>A0A1I0G190_THASX</name>
<keyword evidence="4" id="KW-1185">Reference proteome</keyword>
<dbReference type="Proteomes" id="UP000199308">
    <property type="component" value="Unassembled WGS sequence"/>
</dbReference>
<protein>
    <submittedName>
        <fullName evidence="3">MSHA biogenesis protein MshJ</fullName>
    </submittedName>
</protein>
<keyword evidence="2" id="KW-1133">Transmembrane helix</keyword>
<evidence type="ECO:0000313" key="4">
    <source>
        <dbReference type="Proteomes" id="UP000199308"/>
    </source>
</evidence>
<dbReference type="OrthoDB" id="9151209at2"/>
<organism evidence="3 4">
    <name type="scientific">Thalassotalea agarivorans</name>
    <name type="common">Thalassomonas agarivorans</name>
    <dbReference type="NCBI Taxonomy" id="349064"/>
    <lineage>
        <taxon>Bacteria</taxon>
        <taxon>Pseudomonadati</taxon>
        <taxon>Pseudomonadota</taxon>
        <taxon>Gammaproteobacteria</taxon>
        <taxon>Alteromonadales</taxon>
        <taxon>Colwelliaceae</taxon>
        <taxon>Thalassotalea</taxon>
    </lineage>
</organism>
<dbReference type="GO" id="GO:0015627">
    <property type="term" value="C:type II protein secretion system complex"/>
    <property type="evidence" value="ECO:0007669"/>
    <property type="project" value="InterPro"/>
</dbReference>
<evidence type="ECO:0000256" key="1">
    <source>
        <dbReference type="SAM" id="Coils"/>
    </source>
</evidence>
<feature type="coiled-coil region" evidence="1">
    <location>
        <begin position="80"/>
        <end position="107"/>
    </location>
</feature>
<dbReference type="GO" id="GO:0015628">
    <property type="term" value="P:protein secretion by the type II secretion system"/>
    <property type="evidence" value="ECO:0007669"/>
    <property type="project" value="InterPro"/>
</dbReference>
<keyword evidence="2" id="KW-0812">Transmembrane</keyword>
<proteinExistence type="predicted"/>
<dbReference type="STRING" id="349064.SAMN05660429_02309"/>
<evidence type="ECO:0000256" key="2">
    <source>
        <dbReference type="SAM" id="Phobius"/>
    </source>
</evidence>
<accession>A0A1I0G190</accession>
<evidence type="ECO:0000313" key="3">
    <source>
        <dbReference type="EMBL" id="SET64322.1"/>
    </source>
</evidence>
<feature type="transmembrane region" description="Helical" evidence="2">
    <location>
        <begin position="21"/>
        <end position="40"/>
    </location>
</feature>
<dbReference type="RefSeq" id="WP_093330501.1">
    <property type="nucleotide sequence ID" value="NZ_AP027363.1"/>
</dbReference>